<name>A0ABD4ZV08_ENTGA</name>
<comment type="caution">
    <text evidence="2">The sequence shown here is derived from an EMBL/GenBank/DDBJ whole genome shotgun (WGS) entry which is preliminary data.</text>
</comment>
<dbReference type="AlphaFoldDB" id="A0ABD4ZV08"/>
<organism evidence="2 4">
    <name type="scientific">Enterococcus gallinarum</name>
    <dbReference type="NCBI Taxonomy" id="1353"/>
    <lineage>
        <taxon>Bacteria</taxon>
        <taxon>Bacillati</taxon>
        <taxon>Bacillota</taxon>
        <taxon>Bacilli</taxon>
        <taxon>Lactobacillales</taxon>
        <taxon>Enterococcaceae</taxon>
        <taxon>Enterococcus</taxon>
    </lineage>
</organism>
<sequence>MFHLKIIKPKKGDSKDFFYTHYLEKKNENFSNIESIKKYLFEKNEFFHYEFALFNNYLRFFDYHFVSNMIAITQKYINSIQHIPEYDIEIISFYTNMSYFFLEIKSYVLAKKYTGFLSTLVNKRIQDISVSQLYKFKILEAITTGKPVQPIIETTKQLGLDCMEKEILEFLEKSM</sequence>
<reference evidence="2 4" key="2">
    <citation type="submission" date="2023-06" db="EMBL/GenBank/DDBJ databases">
        <title>Acute promotion of culturable opportunistic pathogens and persistent increase of antibiotic resistance following antibiotic exposure in mouse gut microbiota.</title>
        <authorList>
            <person name="Li L."/>
            <person name="Wang B."/>
            <person name="Sun Y."/>
            <person name="Wang M."/>
            <person name="Xu H."/>
        </authorList>
    </citation>
    <scope>NUCLEOTIDE SEQUENCE [LARGE SCALE GENOMIC DNA]</scope>
    <source>
        <strain evidence="2 4">CRI2_2</strain>
    </source>
</reference>
<dbReference type="RefSeq" id="WP_103300672.1">
    <property type="nucleotide sequence ID" value="NZ_CAKOCH010000008.1"/>
</dbReference>
<dbReference type="EMBL" id="JABXJK010000034">
    <property type="protein sequence ID" value="MBA0972457.1"/>
    <property type="molecule type" value="Genomic_DNA"/>
</dbReference>
<protein>
    <submittedName>
        <fullName evidence="2">Uncharacterized protein</fullName>
    </submittedName>
</protein>
<dbReference type="EMBL" id="JASUBT010000008">
    <property type="protein sequence ID" value="MDL4936401.1"/>
    <property type="molecule type" value="Genomic_DNA"/>
</dbReference>
<evidence type="ECO:0000313" key="1">
    <source>
        <dbReference type="EMBL" id="MBA0972457.1"/>
    </source>
</evidence>
<evidence type="ECO:0000313" key="3">
    <source>
        <dbReference type="Proteomes" id="UP000571857"/>
    </source>
</evidence>
<evidence type="ECO:0000313" key="4">
    <source>
        <dbReference type="Proteomes" id="UP001241571"/>
    </source>
</evidence>
<proteinExistence type="predicted"/>
<dbReference type="Proteomes" id="UP000571857">
    <property type="component" value="Unassembled WGS sequence"/>
</dbReference>
<accession>A0ABD4ZV08</accession>
<evidence type="ECO:0000313" key="2">
    <source>
        <dbReference type="EMBL" id="MDL4936401.1"/>
    </source>
</evidence>
<reference evidence="1 3" key="1">
    <citation type="submission" date="2020-06" db="EMBL/GenBank/DDBJ databases">
        <title>Crossreactivity between MHC class I-restricted antigens from cancer cells and an enterococcal bacteriophage.</title>
        <authorList>
            <person name="Fluckiger A."/>
            <person name="Daillere R."/>
            <person name="Sassi M."/>
            <person name="Cattoir V."/>
            <person name="Kroemer G."/>
            <person name="Zitvogel L."/>
        </authorList>
    </citation>
    <scope>NUCLEOTIDE SEQUENCE [LARGE SCALE GENOMIC DNA]</scope>
    <source>
        <strain evidence="1 3">EG4</strain>
    </source>
</reference>
<gene>
    <name evidence="1" type="ORF">HWH42_07650</name>
    <name evidence="2" type="ORF">QRX88_11805</name>
</gene>
<dbReference type="Proteomes" id="UP001241571">
    <property type="component" value="Unassembled WGS sequence"/>
</dbReference>